<keyword evidence="3" id="KW-1185">Reference proteome</keyword>
<dbReference type="Gene3D" id="1.20.120.1630">
    <property type="match status" value="1"/>
</dbReference>
<dbReference type="GO" id="GO:0016020">
    <property type="term" value="C:membrane"/>
    <property type="evidence" value="ECO:0007669"/>
    <property type="project" value="TreeGrafter"/>
</dbReference>
<feature type="transmembrane region" description="Helical" evidence="1">
    <location>
        <begin position="69"/>
        <end position="88"/>
    </location>
</feature>
<feature type="transmembrane region" description="Helical" evidence="1">
    <location>
        <begin position="44"/>
        <end position="63"/>
    </location>
</feature>
<feature type="transmembrane region" description="Helical" evidence="1">
    <location>
        <begin position="12"/>
        <end position="32"/>
    </location>
</feature>
<dbReference type="AlphaFoldDB" id="A0A2G8LQS9"/>
<dbReference type="Pfam" id="PF06966">
    <property type="entry name" value="DUF1295"/>
    <property type="match status" value="1"/>
</dbReference>
<evidence type="ECO:0000313" key="2">
    <source>
        <dbReference type="EMBL" id="PIK62626.1"/>
    </source>
</evidence>
<keyword evidence="1" id="KW-0472">Membrane</keyword>
<dbReference type="PROSITE" id="PS50244">
    <property type="entry name" value="S5A_REDUCTASE"/>
    <property type="match status" value="1"/>
</dbReference>
<feature type="transmembrane region" description="Helical" evidence="1">
    <location>
        <begin position="109"/>
        <end position="128"/>
    </location>
</feature>
<sequence length="310" mass="35030">MLNINMVYYIDANNYALCAIITVAMQFTFFVIAATCQFDKVTDFAGGTNFVVLALFTFFMAQTYATRQIVATALVVLWGIRLSGYLLYRIIKIGKDDRFDGRRESIIQFAIFWLFQACWVYTVSLSLININAEKYGDDNSFGALDIVGTVLFCFGLLIETIADFQKFAFRNNPDNKGKFCDVGVWKWSRHPNYFGEIVLWWGMFVISTSILEGAGWTAILSPIFITGILIFGSGIPMLEKGSDGRYGELESYRVYKNQTSPLIILPPALYGCLPNIAKCFLFCEFPFYNHLDKGSEKEPEATETSGIVRT</sequence>
<gene>
    <name evidence="2" type="ORF">BSL78_00418</name>
</gene>
<dbReference type="EMBL" id="MRZV01000008">
    <property type="protein sequence ID" value="PIK62626.1"/>
    <property type="molecule type" value="Genomic_DNA"/>
</dbReference>
<proteinExistence type="predicted"/>
<keyword evidence="1" id="KW-0812">Transmembrane</keyword>
<protein>
    <submittedName>
        <fullName evidence="2">Uncharacterized protein</fullName>
    </submittedName>
</protein>
<accession>A0A2G8LQS9</accession>
<feature type="transmembrane region" description="Helical" evidence="1">
    <location>
        <begin position="217"/>
        <end position="238"/>
    </location>
</feature>
<evidence type="ECO:0000313" key="3">
    <source>
        <dbReference type="Proteomes" id="UP000230750"/>
    </source>
</evidence>
<name>A0A2G8LQS9_STIJA</name>
<keyword evidence="1" id="KW-1133">Transmembrane helix</keyword>
<dbReference type="OrthoDB" id="67965at2759"/>
<organism evidence="2 3">
    <name type="scientific">Stichopus japonicus</name>
    <name type="common">Sea cucumber</name>
    <dbReference type="NCBI Taxonomy" id="307972"/>
    <lineage>
        <taxon>Eukaryota</taxon>
        <taxon>Metazoa</taxon>
        <taxon>Echinodermata</taxon>
        <taxon>Eleutherozoa</taxon>
        <taxon>Echinozoa</taxon>
        <taxon>Holothuroidea</taxon>
        <taxon>Aspidochirotacea</taxon>
        <taxon>Aspidochirotida</taxon>
        <taxon>Stichopodidae</taxon>
        <taxon>Apostichopus</taxon>
    </lineage>
</organism>
<dbReference type="Proteomes" id="UP000230750">
    <property type="component" value="Unassembled WGS sequence"/>
</dbReference>
<evidence type="ECO:0000256" key="1">
    <source>
        <dbReference type="SAM" id="Phobius"/>
    </source>
</evidence>
<comment type="caution">
    <text evidence="2">The sequence shown here is derived from an EMBL/GenBank/DDBJ whole genome shotgun (WGS) entry which is preliminary data.</text>
</comment>
<reference evidence="2 3" key="1">
    <citation type="journal article" date="2017" name="PLoS Biol.">
        <title>The sea cucumber genome provides insights into morphological evolution and visceral regeneration.</title>
        <authorList>
            <person name="Zhang X."/>
            <person name="Sun L."/>
            <person name="Yuan J."/>
            <person name="Sun Y."/>
            <person name="Gao Y."/>
            <person name="Zhang L."/>
            <person name="Li S."/>
            <person name="Dai H."/>
            <person name="Hamel J.F."/>
            <person name="Liu C."/>
            <person name="Yu Y."/>
            <person name="Liu S."/>
            <person name="Lin W."/>
            <person name="Guo K."/>
            <person name="Jin S."/>
            <person name="Xu P."/>
            <person name="Storey K.B."/>
            <person name="Huan P."/>
            <person name="Zhang T."/>
            <person name="Zhou Y."/>
            <person name="Zhang J."/>
            <person name="Lin C."/>
            <person name="Li X."/>
            <person name="Xing L."/>
            <person name="Huo D."/>
            <person name="Sun M."/>
            <person name="Wang L."/>
            <person name="Mercier A."/>
            <person name="Li F."/>
            <person name="Yang H."/>
            <person name="Xiang J."/>
        </authorList>
    </citation>
    <scope>NUCLEOTIDE SEQUENCE [LARGE SCALE GENOMIC DNA]</scope>
    <source>
        <strain evidence="2">Shaxun</strain>
        <tissue evidence="2">Muscle</tissue>
    </source>
</reference>
<dbReference type="InterPro" id="IPR010721">
    <property type="entry name" value="UstE-like"/>
</dbReference>
<dbReference type="PANTHER" id="PTHR32251">
    <property type="entry name" value="3-OXO-5-ALPHA-STEROID 4-DEHYDROGENASE"/>
    <property type="match status" value="1"/>
</dbReference>
<dbReference type="PANTHER" id="PTHR32251:SF15">
    <property type="entry name" value="3-OXO-5-ALPHA-STEROID 4-DEHYDROGENASE (DUF1295)"/>
    <property type="match status" value="1"/>
</dbReference>
<feature type="transmembrane region" description="Helical" evidence="1">
    <location>
        <begin position="140"/>
        <end position="162"/>
    </location>
</feature>